<name>A0AAU8GB89_9CHLR</name>
<comment type="similarity">
    <text evidence="1 8 9">Belongs to the universal ribosomal protein uS5 family.</text>
</comment>
<dbReference type="Pfam" id="PF00333">
    <property type="entry name" value="Ribosomal_S5"/>
    <property type="match status" value="1"/>
</dbReference>
<dbReference type="InterPro" id="IPR005324">
    <property type="entry name" value="Ribosomal_uS5_C"/>
</dbReference>
<protein>
    <recommendedName>
        <fullName evidence="6 8">Small ribosomal subunit protein uS5</fullName>
    </recommendedName>
</protein>
<evidence type="ECO:0000256" key="4">
    <source>
        <dbReference type="ARBA" id="ARBA00022980"/>
    </source>
</evidence>
<evidence type="ECO:0000256" key="5">
    <source>
        <dbReference type="ARBA" id="ARBA00023274"/>
    </source>
</evidence>
<evidence type="ECO:0000259" key="10">
    <source>
        <dbReference type="PROSITE" id="PS50881"/>
    </source>
</evidence>
<dbReference type="PROSITE" id="PS50881">
    <property type="entry name" value="S5_DSRBD"/>
    <property type="match status" value="1"/>
</dbReference>
<evidence type="ECO:0000313" key="11">
    <source>
        <dbReference type="EMBL" id="XCH33691.1"/>
    </source>
</evidence>
<keyword evidence="4 8" id="KW-0689">Ribosomal protein</keyword>
<dbReference type="InterPro" id="IPR005712">
    <property type="entry name" value="Ribosomal_uS5_bac-type"/>
</dbReference>
<accession>A0AAU8GB89</accession>
<dbReference type="GO" id="GO:0006412">
    <property type="term" value="P:translation"/>
    <property type="evidence" value="ECO:0007669"/>
    <property type="project" value="UniProtKB-UniRule"/>
</dbReference>
<evidence type="ECO:0000256" key="1">
    <source>
        <dbReference type="ARBA" id="ARBA00008945"/>
    </source>
</evidence>
<dbReference type="HAMAP" id="MF_01307_B">
    <property type="entry name" value="Ribosomal_uS5_B"/>
    <property type="match status" value="1"/>
</dbReference>
<dbReference type="InterPro" id="IPR018192">
    <property type="entry name" value="Ribosomal_uS5_N_CS"/>
</dbReference>
<dbReference type="Pfam" id="PF03719">
    <property type="entry name" value="Ribosomal_S5_C"/>
    <property type="match status" value="1"/>
</dbReference>
<evidence type="ECO:0000256" key="8">
    <source>
        <dbReference type="HAMAP-Rule" id="MF_01307"/>
    </source>
</evidence>
<dbReference type="GO" id="GO:0015935">
    <property type="term" value="C:small ribosomal subunit"/>
    <property type="evidence" value="ECO:0007669"/>
    <property type="project" value="InterPro"/>
</dbReference>
<proteinExistence type="inferred from homology"/>
<keyword evidence="3 8" id="KW-0694">RNA-binding</keyword>
<evidence type="ECO:0000256" key="6">
    <source>
        <dbReference type="ARBA" id="ARBA00035255"/>
    </source>
</evidence>
<keyword evidence="2 8" id="KW-0699">rRNA-binding</keyword>
<dbReference type="NCBIfam" id="TIGR01021">
    <property type="entry name" value="rpsE_bact"/>
    <property type="match status" value="1"/>
</dbReference>
<dbReference type="Gene3D" id="3.30.230.10">
    <property type="match status" value="1"/>
</dbReference>
<dbReference type="SUPFAM" id="SSF54211">
    <property type="entry name" value="Ribosomal protein S5 domain 2-like"/>
    <property type="match status" value="1"/>
</dbReference>
<gene>
    <name evidence="8 11" type="primary">rpsE</name>
    <name evidence="11" type="ORF">ABV300_02110</name>
</gene>
<dbReference type="PANTHER" id="PTHR48277:SF1">
    <property type="entry name" value="MITOCHONDRIAL RIBOSOMAL PROTEIN S5"/>
    <property type="match status" value="1"/>
</dbReference>
<dbReference type="PANTHER" id="PTHR48277">
    <property type="entry name" value="MITOCHONDRIAL RIBOSOMAL PROTEIN S5"/>
    <property type="match status" value="1"/>
</dbReference>
<comment type="domain">
    <text evidence="8">The N-terminal domain interacts with the head of the 30S subunit; the C-terminal domain interacts with the body and contacts protein S4. The interaction surface between S4 and S5 is involved in control of translational fidelity.</text>
</comment>
<dbReference type="FunFam" id="3.30.230.10:FF:000002">
    <property type="entry name" value="30S ribosomal protein S5"/>
    <property type="match status" value="1"/>
</dbReference>
<comment type="subunit">
    <text evidence="7 8">Part of the 30S ribosomal subunit. Contacts proteins S4 and S8.</text>
</comment>
<feature type="domain" description="S5 DRBM" evidence="10">
    <location>
        <begin position="16"/>
        <end position="79"/>
    </location>
</feature>
<dbReference type="FunFam" id="3.30.160.20:FF:000001">
    <property type="entry name" value="30S ribosomal protein S5"/>
    <property type="match status" value="1"/>
</dbReference>
<evidence type="ECO:0000256" key="7">
    <source>
        <dbReference type="ARBA" id="ARBA00062000"/>
    </source>
</evidence>
<evidence type="ECO:0000256" key="2">
    <source>
        <dbReference type="ARBA" id="ARBA00022730"/>
    </source>
</evidence>
<dbReference type="AlphaFoldDB" id="A0AAU8GB89"/>
<evidence type="ECO:0000256" key="9">
    <source>
        <dbReference type="RuleBase" id="RU003823"/>
    </source>
</evidence>
<comment type="function">
    <text evidence="8">Located at the back of the 30S subunit body where it stabilizes the conformation of the head with respect to the body.</text>
</comment>
<organism evidence="11">
    <name type="scientific">Dehalogenimonas sp. 4OHTPN</name>
    <dbReference type="NCBI Taxonomy" id="3166643"/>
    <lineage>
        <taxon>Bacteria</taxon>
        <taxon>Bacillati</taxon>
        <taxon>Chloroflexota</taxon>
        <taxon>Dehalococcoidia</taxon>
        <taxon>Dehalococcoidales</taxon>
        <taxon>Dehalococcoidaceae</taxon>
        <taxon>Dehalogenimonas</taxon>
    </lineage>
</organism>
<dbReference type="GO" id="GO:0005737">
    <property type="term" value="C:cytoplasm"/>
    <property type="evidence" value="ECO:0007669"/>
    <property type="project" value="UniProtKB-ARBA"/>
</dbReference>
<dbReference type="InterPro" id="IPR000851">
    <property type="entry name" value="Ribosomal_uS5"/>
</dbReference>
<evidence type="ECO:0000256" key="3">
    <source>
        <dbReference type="ARBA" id="ARBA00022884"/>
    </source>
</evidence>
<dbReference type="InterPro" id="IPR013810">
    <property type="entry name" value="Ribosomal_uS5_N"/>
</dbReference>
<reference evidence="11" key="1">
    <citation type="submission" date="2024-06" db="EMBL/GenBank/DDBJ databases">
        <title>A Novel Isolate, Dehalogenimonas sp. Strain 4OHTPN, Dechlorinates Aromatic 4 Hydroxy chlorothalonil by a Novel Reductive Dehalogenase.</title>
        <authorList>
            <person name="Liu G."/>
        </authorList>
    </citation>
    <scope>NUCLEOTIDE SEQUENCE</scope>
    <source>
        <strain evidence="11">4OHTPN</strain>
    </source>
</reference>
<dbReference type="SUPFAM" id="SSF54768">
    <property type="entry name" value="dsRNA-binding domain-like"/>
    <property type="match status" value="1"/>
</dbReference>
<dbReference type="PROSITE" id="PS00585">
    <property type="entry name" value="RIBOSOMAL_S5"/>
    <property type="match status" value="1"/>
</dbReference>
<sequence>MVKAVISKIDAQELSLNDKLIFINRVTKVVKGGKRMAFSALVVTGDGAGHVGVGMGKAKEVPVAIAKASAIAKKNLIKVDMNGTTIHHEIRIKYGAAEVFLKPAAPGTGIIAGGSVRAVLETAGIKDILTKSMGSPNKVNVARATIAALAAVKNPAETLAKRRAGTSAEEVVGG</sequence>
<dbReference type="Gene3D" id="3.30.160.20">
    <property type="match status" value="1"/>
</dbReference>
<dbReference type="InterPro" id="IPR020568">
    <property type="entry name" value="Ribosomal_Su5_D2-typ_SF"/>
</dbReference>
<dbReference type="EMBL" id="CP159307">
    <property type="protein sequence ID" value="XCH33691.1"/>
    <property type="molecule type" value="Genomic_DNA"/>
</dbReference>
<dbReference type="GO" id="GO:0003735">
    <property type="term" value="F:structural constituent of ribosome"/>
    <property type="evidence" value="ECO:0007669"/>
    <property type="project" value="UniProtKB-UniRule"/>
</dbReference>
<dbReference type="GO" id="GO:0019843">
    <property type="term" value="F:rRNA binding"/>
    <property type="evidence" value="ECO:0007669"/>
    <property type="project" value="UniProtKB-UniRule"/>
</dbReference>
<comment type="function">
    <text evidence="8">With S4 and S12 plays an important role in translational accuracy.</text>
</comment>
<dbReference type="GO" id="GO:0042254">
    <property type="term" value="P:ribosome biogenesis"/>
    <property type="evidence" value="ECO:0007669"/>
    <property type="project" value="UniProtKB-ARBA"/>
</dbReference>
<dbReference type="InterPro" id="IPR014721">
    <property type="entry name" value="Ribsml_uS5_D2-typ_fold_subgr"/>
</dbReference>
<keyword evidence="5 8" id="KW-0687">Ribonucleoprotein</keyword>
<dbReference type="RefSeq" id="WP_353714905.1">
    <property type="nucleotide sequence ID" value="NZ_CP159307.1"/>
</dbReference>